<protein>
    <submittedName>
        <fullName evidence="1">Diamine n-acetyltransferase</fullName>
    </submittedName>
</protein>
<evidence type="ECO:0000313" key="2">
    <source>
        <dbReference type="Proteomes" id="UP001056778"/>
    </source>
</evidence>
<comment type="caution">
    <text evidence="1">The sequence shown here is derived from an EMBL/GenBank/DDBJ whole genome shotgun (WGS) entry which is preliminary data.</text>
</comment>
<keyword evidence="2" id="KW-1185">Reference proteome</keyword>
<proteinExistence type="predicted"/>
<dbReference type="EMBL" id="CM043017">
    <property type="protein sequence ID" value="KAI4464550.1"/>
    <property type="molecule type" value="Genomic_DNA"/>
</dbReference>
<organism evidence="1 2">
    <name type="scientific">Holotrichia oblita</name>
    <name type="common">Chafer beetle</name>
    <dbReference type="NCBI Taxonomy" id="644536"/>
    <lineage>
        <taxon>Eukaryota</taxon>
        <taxon>Metazoa</taxon>
        <taxon>Ecdysozoa</taxon>
        <taxon>Arthropoda</taxon>
        <taxon>Hexapoda</taxon>
        <taxon>Insecta</taxon>
        <taxon>Pterygota</taxon>
        <taxon>Neoptera</taxon>
        <taxon>Endopterygota</taxon>
        <taxon>Coleoptera</taxon>
        <taxon>Polyphaga</taxon>
        <taxon>Scarabaeiformia</taxon>
        <taxon>Scarabaeidae</taxon>
        <taxon>Melolonthinae</taxon>
        <taxon>Holotrichia</taxon>
    </lineage>
</organism>
<accession>A0ACB9TCL2</accession>
<reference evidence="1" key="1">
    <citation type="submission" date="2022-04" db="EMBL/GenBank/DDBJ databases">
        <title>Chromosome-scale genome assembly of Holotrichia oblita Faldermann.</title>
        <authorList>
            <person name="Rongchong L."/>
        </authorList>
    </citation>
    <scope>NUCLEOTIDE SEQUENCE</scope>
    <source>
        <strain evidence="1">81SQS9</strain>
    </source>
</reference>
<evidence type="ECO:0000313" key="1">
    <source>
        <dbReference type="EMBL" id="KAI4464550.1"/>
    </source>
</evidence>
<sequence>MANLDIRPAKKEDMPTVLRMIKELATYERMPEAVLIDEASLIKYGFETDSPMFACYVAEVNQSKIVGFAIYTFCYTTWVGRLMFLQDIFIEEDYRKLGVGKKLILAGAKLAHEIGCQIDFRVKSWNPASKFYKSLGAVDITIEEDWHIFRFDRDTISKLVELL</sequence>
<name>A0ACB9TCL2_HOLOL</name>
<gene>
    <name evidence="1" type="ORF">MML48_3g00003513</name>
</gene>
<dbReference type="Proteomes" id="UP001056778">
    <property type="component" value="Chromosome 3"/>
</dbReference>